<dbReference type="Pfam" id="PF00361">
    <property type="entry name" value="Proton_antipo_M"/>
    <property type="match status" value="1"/>
</dbReference>
<feature type="transmembrane region" description="Helical" evidence="5">
    <location>
        <begin position="269"/>
        <end position="293"/>
    </location>
</feature>
<dbReference type="PRINTS" id="PR01434">
    <property type="entry name" value="NADHDHGNASE5"/>
</dbReference>
<feature type="transmembrane region" description="Helical" evidence="5">
    <location>
        <begin position="379"/>
        <end position="401"/>
    </location>
</feature>
<comment type="subcellular location">
    <subcellularLocation>
        <location evidence="1">Membrane</location>
        <topology evidence="1">Multi-pass membrane protein</topology>
    </subcellularLocation>
</comment>
<dbReference type="GO" id="GO:0008137">
    <property type="term" value="F:NADH dehydrogenase (ubiquinone) activity"/>
    <property type="evidence" value="ECO:0007669"/>
    <property type="project" value="InterPro"/>
</dbReference>
<reference evidence="7" key="1">
    <citation type="submission" date="2020-06" db="EMBL/GenBank/DDBJ databases">
        <title>Unique genomic features of the anaerobic methanotrophic archaea.</title>
        <authorList>
            <person name="Chadwick G.L."/>
            <person name="Skennerton C.T."/>
            <person name="Laso-Perez R."/>
            <person name="Leu A.O."/>
            <person name="Speth D.R."/>
            <person name="Yu H."/>
            <person name="Morgan-Lang C."/>
            <person name="Hatzenpichler R."/>
            <person name="Goudeau D."/>
            <person name="Malmstrom R."/>
            <person name="Brazelton W.J."/>
            <person name="Woyke T."/>
            <person name="Hallam S.J."/>
            <person name="Tyson G.W."/>
            <person name="Wegener G."/>
            <person name="Boetius A."/>
            <person name="Orphan V."/>
        </authorList>
    </citation>
    <scope>NUCLEOTIDE SEQUENCE</scope>
</reference>
<feature type="transmembrane region" description="Helical" evidence="5">
    <location>
        <begin position="200"/>
        <end position="219"/>
    </location>
</feature>
<dbReference type="GO" id="GO:0015990">
    <property type="term" value="P:electron transport coupled proton transport"/>
    <property type="evidence" value="ECO:0007669"/>
    <property type="project" value="TreeGrafter"/>
</dbReference>
<evidence type="ECO:0000256" key="3">
    <source>
        <dbReference type="ARBA" id="ARBA00022989"/>
    </source>
</evidence>
<feature type="transmembrane region" description="Helical" evidence="5">
    <location>
        <begin position="116"/>
        <end position="133"/>
    </location>
</feature>
<feature type="transmembrane region" description="Helical" evidence="5">
    <location>
        <begin position="336"/>
        <end position="359"/>
    </location>
</feature>
<dbReference type="GO" id="GO:0003954">
    <property type="term" value="F:NADH dehydrogenase activity"/>
    <property type="evidence" value="ECO:0007669"/>
    <property type="project" value="TreeGrafter"/>
</dbReference>
<dbReference type="AlphaFoldDB" id="A0A7G9YZB6"/>
<feature type="transmembrane region" description="Helical" evidence="5">
    <location>
        <begin position="465"/>
        <end position="491"/>
    </location>
</feature>
<sequence length="663" mass="73401">MIDDWVVFLLLFLAPVVSSIPIVLAYKSKEWTEKLPYLSVFGIFVSVLMSLYIFFTFPKELPASQFAYPWIPELGINIVLITDYLARYMGVVTAVIAFFIAIYGLDYMKGDYRPSWYWFFFNLFTASMLLVVYSDNLFLLFVGWEGLGAASWGLIGHWFRDDDDIAYVGKAGRKVGPLELSWPPSFGGWRAISTIRFGDVPMFFAIAAIWVLSPTLNISEIDWGSLFLGIGAAGTIILMLCFLTGLFTKSAQVPFSEWLMTAMTGPTTVSALLHSATMVAAGAFVFLKVTWYIQPWKPEMHAIPGLEIVFIVVLFVGLISGLYGALAGTGMLERKVLLAASTMSSIGLMFGAAAASYWIGEPLLVEIAGEKISVALLVAFWYMAVHAFAKASLFLVAGHLIHATHSRFCCGGFEFAKRMKTPFIVTIIATTFLVGIPPLTAYWVKSMMDEVHLHLFHHATETGDIHLAIPIALLIITSLVYSAILAKFLSLNFIKGEKPEHEHLEGGGLMKVGYVLMASVLFVLTYHIFVLEETEGFIHAGGEMLSLGVGVAIFIVYIAAIFKPRISAFSSNIGAFFNDRMYLPFLNDYIVPKTGFFISRIVQNYGNRGIDGFFNTRVIPGLFGIISRGIRAIQTGYLKSYVKIVLGFVMVFLIMASLWGLGL</sequence>
<evidence type="ECO:0000259" key="6">
    <source>
        <dbReference type="Pfam" id="PF00361"/>
    </source>
</evidence>
<dbReference type="Gene3D" id="1.20.5.2700">
    <property type="match status" value="1"/>
</dbReference>
<evidence type="ECO:0000256" key="1">
    <source>
        <dbReference type="ARBA" id="ARBA00004141"/>
    </source>
</evidence>
<dbReference type="InterPro" id="IPR001750">
    <property type="entry name" value="ND/Mrp_TM"/>
</dbReference>
<feature type="transmembrane region" description="Helical" evidence="5">
    <location>
        <begin position="305"/>
        <end position="324"/>
    </location>
</feature>
<gene>
    <name evidence="7" type="primary">ndhB_2</name>
    <name evidence="7" type="ORF">KFLEFLPM_00003</name>
</gene>
<dbReference type="PANTHER" id="PTHR42829">
    <property type="entry name" value="NADH-UBIQUINONE OXIDOREDUCTASE CHAIN 5"/>
    <property type="match status" value="1"/>
</dbReference>
<dbReference type="InterPro" id="IPR003945">
    <property type="entry name" value="NU5C-like"/>
</dbReference>
<name>A0A7G9YZB6_9EURY</name>
<keyword evidence="2 5" id="KW-0812">Transmembrane</keyword>
<proteinExistence type="predicted"/>
<feature type="transmembrane region" description="Helical" evidence="5">
    <location>
        <begin position="641"/>
        <end position="661"/>
    </location>
</feature>
<feature type="transmembrane region" description="Helical" evidence="5">
    <location>
        <begin position="225"/>
        <end position="248"/>
    </location>
</feature>
<keyword evidence="3 5" id="KW-1133">Transmembrane helix</keyword>
<evidence type="ECO:0000313" key="7">
    <source>
        <dbReference type="EMBL" id="QNO53350.1"/>
    </source>
</evidence>
<feature type="transmembrane region" description="Helical" evidence="5">
    <location>
        <begin position="422"/>
        <end position="445"/>
    </location>
</feature>
<dbReference type="PANTHER" id="PTHR42829:SF2">
    <property type="entry name" value="NADH-UBIQUINONE OXIDOREDUCTASE CHAIN 5"/>
    <property type="match status" value="1"/>
</dbReference>
<protein>
    <submittedName>
        <fullName evidence="7">NAD(P)H-quinone oxidoreductase subunit 2, chloroplastic</fullName>
    </submittedName>
</protein>
<keyword evidence="4 5" id="KW-0472">Membrane</keyword>
<evidence type="ECO:0000256" key="2">
    <source>
        <dbReference type="ARBA" id="ARBA00022692"/>
    </source>
</evidence>
<accession>A0A7G9YZB6</accession>
<dbReference type="GO" id="GO:0042773">
    <property type="term" value="P:ATP synthesis coupled electron transport"/>
    <property type="evidence" value="ECO:0007669"/>
    <property type="project" value="InterPro"/>
</dbReference>
<feature type="transmembrane region" description="Helical" evidence="5">
    <location>
        <begin position="85"/>
        <end position="104"/>
    </location>
</feature>
<evidence type="ECO:0000256" key="4">
    <source>
        <dbReference type="ARBA" id="ARBA00023136"/>
    </source>
</evidence>
<organism evidence="7">
    <name type="scientific">Candidatus Methanophagaceae archaeon ANME-1 ERB6</name>
    <dbReference type="NCBI Taxonomy" id="2759912"/>
    <lineage>
        <taxon>Archaea</taxon>
        <taxon>Methanobacteriati</taxon>
        <taxon>Methanobacteriota</taxon>
        <taxon>Stenosarchaea group</taxon>
        <taxon>Methanomicrobia</taxon>
        <taxon>Candidatus Methanophagales</taxon>
        <taxon>Candidatus Methanophagaceae</taxon>
    </lineage>
</organism>
<dbReference type="GO" id="GO:0016020">
    <property type="term" value="C:membrane"/>
    <property type="evidence" value="ECO:0007669"/>
    <property type="project" value="UniProtKB-SubCell"/>
</dbReference>
<evidence type="ECO:0000256" key="5">
    <source>
        <dbReference type="SAM" id="Phobius"/>
    </source>
</evidence>
<feature type="domain" description="NADH:quinone oxidoreductase/Mrp antiporter transmembrane" evidence="6">
    <location>
        <begin position="194"/>
        <end position="447"/>
    </location>
</feature>
<feature type="transmembrane region" description="Helical" evidence="5">
    <location>
        <begin position="512"/>
        <end position="531"/>
    </location>
</feature>
<dbReference type="EMBL" id="MT631539">
    <property type="protein sequence ID" value="QNO53350.1"/>
    <property type="molecule type" value="Genomic_DNA"/>
</dbReference>
<feature type="transmembrane region" description="Helical" evidence="5">
    <location>
        <begin position="35"/>
        <end position="55"/>
    </location>
</feature>
<feature type="transmembrane region" description="Helical" evidence="5">
    <location>
        <begin position="537"/>
        <end position="562"/>
    </location>
</feature>